<feature type="transmembrane region" description="Helical" evidence="11">
    <location>
        <begin position="61"/>
        <end position="80"/>
    </location>
</feature>
<evidence type="ECO:0000256" key="10">
    <source>
        <dbReference type="ARBA" id="ARBA00035686"/>
    </source>
</evidence>
<dbReference type="InterPro" id="IPR001851">
    <property type="entry name" value="ABC_transp_permease"/>
</dbReference>
<evidence type="ECO:0000256" key="8">
    <source>
        <dbReference type="ARBA" id="ARBA00023136"/>
    </source>
</evidence>
<evidence type="ECO:0000256" key="1">
    <source>
        <dbReference type="ARBA" id="ARBA00004651"/>
    </source>
</evidence>
<feature type="transmembrane region" description="Helical" evidence="11">
    <location>
        <begin position="235"/>
        <end position="253"/>
    </location>
</feature>
<keyword evidence="2" id="KW-0813">Transport</keyword>
<proteinExistence type="predicted"/>
<evidence type="ECO:0000313" key="13">
    <source>
        <dbReference type="Proteomes" id="UP001595755"/>
    </source>
</evidence>
<dbReference type="RefSeq" id="WP_204601625.1">
    <property type="nucleotide sequence ID" value="NZ_JBHSED010000058.1"/>
</dbReference>
<evidence type="ECO:0000256" key="5">
    <source>
        <dbReference type="ARBA" id="ARBA00022597"/>
    </source>
</evidence>
<keyword evidence="5" id="KW-0762">Sugar transport</keyword>
<dbReference type="PANTHER" id="PTHR32196">
    <property type="entry name" value="ABC TRANSPORTER PERMEASE PROTEIN YPHD-RELATED-RELATED"/>
    <property type="match status" value="1"/>
</dbReference>
<keyword evidence="7 11" id="KW-1133">Transmembrane helix</keyword>
<dbReference type="Proteomes" id="UP001595755">
    <property type="component" value="Unassembled WGS sequence"/>
</dbReference>
<keyword evidence="4" id="KW-0997">Cell inner membrane</keyword>
<feature type="transmembrane region" description="Helical" evidence="11">
    <location>
        <begin position="283"/>
        <end position="301"/>
    </location>
</feature>
<dbReference type="PANTHER" id="PTHR32196:SF32">
    <property type="entry name" value="XYLOSE TRANSPORT SYSTEM PERMEASE PROTEIN XYLH"/>
    <property type="match status" value="1"/>
</dbReference>
<evidence type="ECO:0000313" key="12">
    <source>
        <dbReference type="EMBL" id="MFC4306306.1"/>
    </source>
</evidence>
<protein>
    <recommendedName>
        <fullName evidence="10">Xylose transport system permease protein XylH</fullName>
    </recommendedName>
</protein>
<keyword evidence="13" id="KW-1185">Reference proteome</keyword>
<accession>A0ABV8SG63</accession>
<evidence type="ECO:0000256" key="9">
    <source>
        <dbReference type="ARBA" id="ARBA00035611"/>
    </source>
</evidence>
<reference evidence="13" key="1">
    <citation type="journal article" date="2019" name="Int. J. Syst. Evol. Microbiol.">
        <title>The Global Catalogue of Microorganisms (GCM) 10K type strain sequencing project: providing services to taxonomists for standard genome sequencing and annotation.</title>
        <authorList>
            <consortium name="The Broad Institute Genomics Platform"/>
            <consortium name="The Broad Institute Genome Sequencing Center for Infectious Disease"/>
            <person name="Wu L."/>
            <person name="Ma J."/>
        </authorList>
    </citation>
    <scope>NUCLEOTIDE SEQUENCE [LARGE SCALE GENOMIC DNA]</scope>
    <source>
        <strain evidence="13">CGMCC 4.1641</strain>
    </source>
</reference>
<sequence>MSNPLLDKKGEESGKINWFGKISWKSLLIFAGILILMIIFNDLTNGVFLSQRNISLLLKQSAILGVVSAGMVLLIVARQIDLSAGSAVYLVSAVMAQLSVTYQWGLVPSILCALLAGLLMGAWQGLLVAKFNIPAFIVTLAGMLIFKGVGYVWTNAATLGPVSSDLVFLSEGYVSTAGSAILIIAGAALAIGLVMRDAARLKKWVKSGAKMWYKAAIIAVVAILVGWIFLGYRGIPMAVLIMAATVTVLYFVMSRTKFGRNLYVIGGNPDAARLAGIKTTKHLFQSFVLMGAVYGIAGVLITARLGSSAPTAGNLLELDAIAAAVIGGTSLSGGVGIIPGALIGALLLSAIDNCMSLMNVSSFLQMVVKGLILLAAVWFDVSVRKRK</sequence>
<feature type="transmembrane region" description="Helical" evidence="11">
    <location>
        <begin position="321"/>
        <end position="348"/>
    </location>
</feature>
<evidence type="ECO:0000256" key="6">
    <source>
        <dbReference type="ARBA" id="ARBA00022692"/>
    </source>
</evidence>
<comment type="caution">
    <text evidence="12">The sequence shown here is derived from an EMBL/GenBank/DDBJ whole genome shotgun (WGS) entry which is preliminary data.</text>
</comment>
<keyword evidence="6 11" id="KW-0812">Transmembrane</keyword>
<keyword evidence="3" id="KW-1003">Cell membrane</keyword>
<evidence type="ECO:0000256" key="4">
    <source>
        <dbReference type="ARBA" id="ARBA00022519"/>
    </source>
</evidence>
<evidence type="ECO:0000256" key="3">
    <source>
        <dbReference type="ARBA" id="ARBA00022475"/>
    </source>
</evidence>
<evidence type="ECO:0000256" key="2">
    <source>
        <dbReference type="ARBA" id="ARBA00022448"/>
    </source>
</evidence>
<evidence type="ECO:0000256" key="7">
    <source>
        <dbReference type="ARBA" id="ARBA00022989"/>
    </source>
</evidence>
<feature type="transmembrane region" description="Helical" evidence="11">
    <location>
        <begin position="135"/>
        <end position="153"/>
    </location>
</feature>
<feature type="transmembrane region" description="Helical" evidence="11">
    <location>
        <begin position="173"/>
        <end position="199"/>
    </location>
</feature>
<dbReference type="CDD" id="cd06579">
    <property type="entry name" value="TM_PBP1_transp_AraH_like"/>
    <property type="match status" value="1"/>
</dbReference>
<evidence type="ECO:0000256" key="11">
    <source>
        <dbReference type="SAM" id="Phobius"/>
    </source>
</evidence>
<dbReference type="Pfam" id="PF02653">
    <property type="entry name" value="BPD_transp_2"/>
    <property type="match status" value="1"/>
</dbReference>
<feature type="transmembrane region" description="Helical" evidence="11">
    <location>
        <begin position="100"/>
        <end position="123"/>
    </location>
</feature>
<gene>
    <name evidence="12" type="ORF">ACFO1S_23050</name>
</gene>
<feature type="transmembrane region" description="Helical" evidence="11">
    <location>
        <begin position="360"/>
        <end position="379"/>
    </location>
</feature>
<keyword evidence="8 11" id="KW-0472">Membrane</keyword>
<comment type="function">
    <text evidence="9">Part of the binding-protein-dependent transport system for D-xylose. Probably responsible for the translocation of the substrate across the membrane.</text>
</comment>
<comment type="subcellular location">
    <subcellularLocation>
        <location evidence="1">Cell membrane</location>
        <topology evidence="1">Multi-pass membrane protein</topology>
    </subcellularLocation>
</comment>
<feature type="transmembrane region" description="Helical" evidence="11">
    <location>
        <begin position="27"/>
        <end position="49"/>
    </location>
</feature>
<dbReference type="EMBL" id="JBHSED010000058">
    <property type="protein sequence ID" value="MFC4306306.1"/>
    <property type="molecule type" value="Genomic_DNA"/>
</dbReference>
<feature type="transmembrane region" description="Helical" evidence="11">
    <location>
        <begin position="211"/>
        <end position="229"/>
    </location>
</feature>
<name>A0ABV8SG63_9BACL</name>
<organism evidence="12 13">
    <name type="scientific">Cohnella boryungensis</name>
    <dbReference type="NCBI Taxonomy" id="768479"/>
    <lineage>
        <taxon>Bacteria</taxon>
        <taxon>Bacillati</taxon>
        <taxon>Bacillota</taxon>
        <taxon>Bacilli</taxon>
        <taxon>Bacillales</taxon>
        <taxon>Paenibacillaceae</taxon>
        <taxon>Cohnella</taxon>
    </lineage>
</organism>